<dbReference type="Gene3D" id="3.40.630.10">
    <property type="entry name" value="Zn peptidases"/>
    <property type="match status" value="1"/>
</dbReference>
<evidence type="ECO:0000313" key="7">
    <source>
        <dbReference type="Proteomes" id="UP000285693"/>
    </source>
</evidence>
<reference evidence="3" key="3">
    <citation type="submission" date="2022-09" db="EMBL/GenBank/DDBJ databases">
        <title>Draft genome sequence of Coprococcus comes strain 31264.</title>
        <authorList>
            <person name="Atsushi H."/>
            <person name="Moriya O."/>
            <person name="Mitsuo S."/>
        </authorList>
    </citation>
    <scope>NUCLEOTIDE SEQUENCE</scope>
    <source>
        <strain evidence="3">JCM 31264</strain>
    </source>
</reference>
<dbReference type="Proteomes" id="UP001145109">
    <property type="component" value="Unassembled WGS sequence"/>
</dbReference>
<dbReference type="EMBL" id="CYZK01000008">
    <property type="protein sequence ID" value="CUO16695.1"/>
    <property type="molecule type" value="Genomic_DNA"/>
</dbReference>
<dbReference type="PANTHER" id="PTHR30575">
    <property type="entry name" value="PEPTIDASE M20"/>
    <property type="match status" value="1"/>
</dbReference>
<reference evidence="7 8" key="2">
    <citation type="submission" date="2018-08" db="EMBL/GenBank/DDBJ databases">
        <title>A genome reference for cultivated species of the human gut microbiota.</title>
        <authorList>
            <person name="Zou Y."/>
            <person name="Xue W."/>
            <person name="Luo G."/>
        </authorList>
    </citation>
    <scope>NUCLEOTIDE SEQUENCE [LARGE SCALE GENOMIC DNA]</scope>
    <source>
        <strain evidence="4 7">AF16-31</strain>
        <strain evidence="5 8">AM22-12LB</strain>
    </source>
</reference>
<dbReference type="GO" id="GO:0005737">
    <property type="term" value="C:cytoplasm"/>
    <property type="evidence" value="ECO:0007669"/>
    <property type="project" value="TreeGrafter"/>
</dbReference>
<dbReference type="GO" id="GO:0071713">
    <property type="term" value="F:para-aminobenzoyl-glutamate hydrolase activity"/>
    <property type="evidence" value="ECO:0007669"/>
    <property type="project" value="TreeGrafter"/>
</dbReference>
<dbReference type="InterPro" id="IPR011650">
    <property type="entry name" value="Peptidase_M20_dimer"/>
</dbReference>
<dbReference type="NCBIfam" id="TIGR01891">
    <property type="entry name" value="amidohydrolases"/>
    <property type="match status" value="1"/>
</dbReference>
<dbReference type="PANTHER" id="PTHR30575:SF3">
    <property type="entry name" value="PEPTIDASE M20 DIMERISATION DOMAIN-CONTAINING PROTEIN"/>
    <property type="match status" value="1"/>
</dbReference>
<dbReference type="GO" id="GO:0046657">
    <property type="term" value="P:folic acid catabolic process"/>
    <property type="evidence" value="ECO:0007669"/>
    <property type="project" value="TreeGrafter"/>
</dbReference>
<dbReference type="Proteomes" id="UP000095362">
    <property type="component" value="Unassembled WGS sequence"/>
</dbReference>
<proteinExistence type="predicted"/>
<protein>
    <submittedName>
        <fullName evidence="5">Amidohydrolase</fullName>
    </submittedName>
    <submittedName>
        <fullName evidence="2">Aminobenzoyl-glutamate utilization protein B</fullName>
    </submittedName>
</protein>
<dbReference type="InterPro" id="IPR036264">
    <property type="entry name" value="Bact_exopeptidase_dim_dom"/>
</dbReference>
<reference evidence="2 6" key="1">
    <citation type="submission" date="2015-09" db="EMBL/GenBank/DDBJ databases">
        <authorList>
            <consortium name="Pathogen Informatics"/>
        </authorList>
    </citation>
    <scope>NUCLEOTIDE SEQUENCE [LARGE SCALE GENOMIC DNA]</scope>
    <source>
        <strain evidence="2 6">2789STDY5834866</strain>
    </source>
</reference>
<dbReference type="SUPFAM" id="SSF53187">
    <property type="entry name" value="Zn-dependent exopeptidases"/>
    <property type="match status" value="1"/>
</dbReference>
<dbReference type="Proteomes" id="UP000286595">
    <property type="component" value="Unassembled WGS sequence"/>
</dbReference>
<dbReference type="EMBL" id="QRXY01000027">
    <property type="protein sequence ID" value="RGU42466.1"/>
    <property type="molecule type" value="Genomic_DNA"/>
</dbReference>
<evidence type="ECO:0000313" key="5">
    <source>
        <dbReference type="EMBL" id="RHG60439.1"/>
    </source>
</evidence>
<keyword evidence="5" id="KW-0378">Hydrolase</keyword>
<dbReference type="InterPro" id="IPR002933">
    <property type="entry name" value="Peptidase_M20"/>
</dbReference>
<dbReference type="PaxDb" id="410072-ERS852525_02456"/>
<dbReference type="InterPro" id="IPR017439">
    <property type="entry name" value="Amidohydrolase"/>
</dbReference>
<accession>A0A173ZYA7</accession>
<evidence type="ECO:0000313" key="2">
    <source>
        <dbReference type="EMBL" id="CUO16695.1"/>
    </source>
</evidence>
<dbReference type="AlphaFoldDB" id="A0A173ZYA7"/>
<evidence type="ECO:0000313" key="3">
    <source>
        <dbReference type="EMBL" id="GLG86680.1"/>
    </source>
</evidence>
<dbReference type="STRING" id="410072.ERS852525_02456"/>
<evidence type="ECO:0000313" key="6">
    <source>
        <dbReference type="Proteomes" id="UP000095362"/>
    </source>
</evidence>
<dbReference type="EMBL" id="BSCI01000006">
    <property type="protein sequence ID" value="GLG86680.1"/>
    <property type="molecule type" value="Genomic_DNA"/>
</dbReference>
<dbReference type="OrthoDB" id="9781032at2"/>
<reference evidence="3" key="4">
    <citation type="submission" date="2022-11" db="EMBL/GenBank/DDBJ databases">
        <title>Draft genome sequence of Coprococcus comes strain 31264.</title>
        <authorList>
            <person name="Hisatomi A."/>
            <person name="Ohkuma M."/>
            <person name="Sakamoto M."/>
        </authorList>
    </citation>
    <scope>NUCLEOTIDE SEQUENCE</scope>
    <source>
        <strain evidence="3">JCM 31264</strain>
    </source>
</reference>
<dbReference type="Gene3D" id="3.30.70.360">
    <property type="match status" value="1"/>
</dbReference>
<dbReference type="Pfam" id="PF07687">
    <property type="entry name" value="M20_dimer"/>
    <property type="match status" value="1"/>
</dbReference>
<dbReference type="Pfam" id="PF01546">
    <property type="entry name" value="Peptidase_M20"/>
    <property type="match status" value="1"/>
</dbReference>
<sequence>MEKEELKQRCLDAIDANRDLIIQLGDDVYKTPELGYKEFKTTERMIKAFQEIGEEPETEIAYTGCKVSTPKKGNTRIAVIGELDCIQCKEHPDSTPEGNVHACGHHAQLADLYGCAIGLLRSGVMKELGGAVDFIAIPAEECVDYDYRDSLIRENKISFYGGKQEYLKRGGFDDVDMALQCHMMEIGNGRHCTIDTDCNGFVTKTVTFIGEAAHAGFAPHEGINALNMAELALNNIHALRETFQEKEKVRVSAIITEGGDLVNVVPAVVKMQIMVRAFTIDGMLDASKKVNRALKAGALAIGGKVEIDDKIGYLPMNTNRELSALYKENMIEYTGAEKDSFVELYETAGSTDLGDLSQIMPCMHIWTEGITGGLHSKDYRLADPELAYIVPAKMMALTIIDLLYDNAKKAKQILDNFKPTLTKESYLELKKEHSKLVVFDGSEL</sequence>
<evidence type="ECO:0000313" key="4">
    <source>
        <dbReference type="EMBL" id="RGU42466.1"/>
    </source>
</evidence>
<dbReference type="Proteomes" id="UP000285693">
    <property type="component" value="Unassembled WGS sequence"/>
</dbReference>
<dbReference type="SUPFAM" id="SSF55031">
    <property type="entry name" value="Bacterial exopeptidase dimerisation domain"/>
    <property type="match status" value="1"/>
</dbReference>
<feature type="domain" description="Peptidase M20 dimerisation" evidence="1">
    <location>
        <begin position="200"/>
        <end position="295"/>
    </location>
</feature>
<dbReference type="GO" id="GO:0016805">
    <property type="term" value="F:dipeptidase activity"/>
    <property type="evidence" value="ECO:0007669"/>
    <property type="project" value="TreeGrafter"/>
</dbReference>
<dbReference type="RefSeq" id="WP_055247826.1">
    <property type="nucleotide sequence ID" value="NZ_BSCI01000006.1"/>
</dbReference>
<name>A0A173ZYA7_9FIRM</name>
<organism evidence="5 8">
    <name type="scientific">Coprococcus comes</name>
    <dbReference type="NCBI Taxonomy" id="410072"/>
    <lineage>
        <taxon>Bacteria</taxon>
        <taxon>Bacillati</taxon>
        <taxon>Bacillota</taxon>
        <taxon>Clostridia</taxon>
        <taxon>Lachnospirales</taxon>
        <taxon>Lachnospiraceae</taxon>
        <taxon>Coprococcus</taxon>
    </lineage>
</organism>
<dbReference type="InterPro" id="IPR052030">
    <property type="entry name" value="Peptidase_M20/M20A_hydrolases"/>
</dbReference>
<gene>
    <name evidence="2" type="primary">abgB_2</name>
    <name evidence="3" type="ORF">comes_12250</name>
    <name evidence="5" type="ORF">DW252_08740</name>
    <name evidence="4" type="ORF">DWW65_15170</name>
    <name evidence="2" type="ORF">ERS852481_01503</name>
</gene>
<evidence type="ECO:0000259" key="1">
    <source>
        <dbReference type="Pfam" id="PF07687"/>
    </source>
</evidence>
<dbReference type="EMBL" id="QRIM01000008">
    <property type="protein sequence ID" value="RHG60439.1"/>
    <property type="molecule type" value="Genomic_DNA"/>
</dbReference>
<evidence type="ECO:0000313" key="8">
    <source>
        <dbReference type="Proteomes" id="UP000286595"/>
    </source>
</evidence>